<dbReference type="CDD" id="cd00775">
    <property type="entry name" value="LysRS_core"/>
    <property type="match status" value="1"/>
</dbReference>
<dbReference type="InterPro" id="IPR004365">
    <property type="entry name" value="NA-bd_OB_tRNA"/>
</dbReference>
<keyword evidence="5" id="KW-0067">ATP-binding</keyword>
<comment type="caution">
    <text evidence="13">The sequence shown here is derived from an EMBL/GenBank/DDBJ whole genome shotgun (WGS) entry which is preliminary data.</text>
</comment>
<gene>
    <name evidence="13" type="ORF">POCTA_138.1.T0320127</name>
</gene>
<dbReference type="InterPro" id="IPR018149">
    <property type="entry name" value="Lys-tRNA-synth_II_C"/>
</dbReference>
<evidence type="ECO:0000256" key="8">
    <source>
        <dbReference type="ARBA" id="ARBA00030563"/>
    </source>
</evidence>
<feature type="compositionally biased region" description="Basic and acidic residues" evidence="11">
    <location>
        <begin position="23"/>
        <end position="54"/>
    </location>
</feature>
<sequence>MDQPQVPQTGEQSISKSQMKYLKKQEEKEKKKAEKDAQKEQQPEKEKKPKKVEQQAEEEVDPRLFHENRSKQVLGLKQTKDPNPYPHKFQVDLTIAQFREKYGPICTEKGKIHEDFVSVAGRVVTIRSMGAKLMFYDLQGEGTKIQVMANEANHKDQELNFDKIHSLIKRGDIIGVKGNPCLTKAGELSIAPGIIQLLSPTLHMLPTAHFGFKDHEQRYRMRYLDLIMNKKVRDIFLTRSSVIKQLREYFDGKGFIEVETPSLNVIQGGATAKPFKTFHNSLHRDLFMRVAPELYLKMLIVGGLERVYEIGKNFRNEGIDQTHNPEFTAMEFYWAYCDYNDLMTVTEEVLSQIVLKLKGSYKFKIHKGDNPTITLTEHDIKSGHFKENEEDFIELDFTPPWPRVSMMAELEKQLGEKLPEVLESEEANAFFNEQAKKHKVECSNPRTTARLIDKLVGHFLEVNFKNPTFLIDHPQLMSPLSKVHRQYPGLTERFELFVNYHELCNAYTELNDPFVQKALFQKQVEDAAKGDDEAMGYDEGFIKSLEHALPPTAGWGLGIDRFVMLLTDTQNIQEVLLFPAMKPEMTIEEMQKIQKEKEEQKQKQQQQQQQQ</sequence>
<proteinExistence type="inferred from homology"/>
<dbReference type="InterPro" id="IPR006195">
    <property type="entry name" value="aa-tRNA-synth_II"/>
</dbReference>
<evidence type="ECO:0000256" key="1">
    <source>
        <dbReference type="ARBA" id="ARBA00008226"/>
    </source>
</evidence>
<dbReference type="PANTHER" id="PTHR42918:SF9">
    <property type="entry name" value="LYSINE--TRNA LIGASE"/>
    <property type="match status" value="1"/>
</dbReference>
<dbReference type="EMBL" id="CAJJDP010000032">
    <property type="protein sequence ID" value="CAD8156454.1"/>
    <property type="molecule type" value="Genomic_DNA"/>
</dbReference>
<dbReference type="Proteomes" id="UP000683925">
    <property type="component" value="Unassembled WGS sequence"/>
</dbReference>
<dbReference type="Pfam" id="PF00152">
    <property type="entry name" value="tRNA-synt_2"/>
    <property type="match status" value="1"/>
</dbReference>
<dbReference type="PROSITE" id="PS50862">
    <property type="entry name" value="AA_TRNA_LIGASE_II"/>
    <property type="match status" value="1"/>
</dbReference>
<dbReference type="FunFam" id="3.30.930.10:FF:000094">
    <property type="entry name" value="Lysine--tRNA ligase, mitochondrial"/>
    <property type="match status" value="1"/>
</dbReference>
<dbReference type="GO" id="GO:0000049">
    <property type="term" value="F:tRNA binding"/>
    <property type="evidence" value="ECO:0007669"/>
    <property type="project" value="TreeGrafter"/>
</dbReference>
<comment type="similarity">
    <text evidence="1">Belongs to the class-II aminoacyl-tRNA synthetase family.</text>
</comment>
<dbReference type="NCBIfam" id="TIGR00499">
    <property type="entry name" value="lysS_bact"/>
    <property type="match status" value="1"/>
</dbReference>
<feature type="region of interest" description="Disordered" evidence="11">
    <location>
        <begin position="588"/>
        <end position="611"/>
    </location>
</feature>
<dbReference type="PANTHER" id="PTHR42918">
    <property type="entry name" value="LYSYL-TRNA SYNTHETASE"/>
    <property type="match status" value="1"/>
</dbReference>
<name>A0A8S1TWK1_PAROT</name>
<evidence type="ECO:0000256" key="5">
    <source>
        <dbReference type="ARBA" id="ARBA00022840"/>
    </source>
</evidence>
<dbReference type="GO" id="GO:0005829">
    <property type="term" value="C:cytosol"/>
    <property type="evidence" value="ECO:0007669"/>
    <property type="project" value="TreeGrafter"/>
</dbReference>
<dbReference type="GO" id="GO:0004824">
    <property type="term" value="F:lysine-tRNA ligase activity"/>
    <property type="evidence" value="ECO:0007669"/>
    <property type="project" value="UniProtKB-EC"/>
</dbReference>
<evidence type="ECO:0000313" key="14">
    <source>
        <dbReference type="Proteomes" id="UP000683925"/>
    </source>
</evidence>
<evidence type="ECO:0000256" key="7">
    <source>
        <dbReference type="ARBA" id="ARBA00023146"/>
    </source>
</evidence>
<dbReference type="HAMAP" id="MF_00252">
    <property type="entry name" value="Lys_tRNA_synth_class2"/>
    <property type="match status" value="1"/>
</dbReference>
<dbReference type="InterPro" id="IPR044136">
    <property type="entry name" value="Lys-tRNA-ligase_II_N"/>
</dbReference>
<dbReference type="GO" id="GO:0006430">
    <property type="term" value="P:lysyl-tRNA aminoacylation"/>
    <property type="evidence" value="ECO:0007669"/>
    <property type="project" value="InterPro"/>
</dbReference>
<evidence type="ECO:0000256" key="10">
    <source>
        <dbReference type="RuleBase" id="RU003748"/>
    </source>
</evidence>
<keyword evidence="7" id="KW-0030">Aminoacyl-tRNA synthetase</keyword>
<keyword evidence="3" id="KW-0436">Ligase</keyword>
<dbReference type="InterPro" id="IPR034762">
    <property type="entry name" value="Lys-tRNA-ligase_II_bac/euk"/>
</dbReference>
<dbReference type="OrthoDB" id="21243at2759"/>
<comment type="catalytic activity">
    <reaction evidence="9 10">
        <text>tRNA(Lys) + L-lysine + ATP = L-lysyl-tRNA(Lys) + AMP + diphosphate</text>
        <dbReference type="Rhea" id="RHEA:20792"/>
        <dbReference type="Rhea" id="RHEA-COMP:9696"/>
        <dbReference type="Rhea" id="RHEA-COMP:9697"/>
        <dbReference type="ChEBI" id="CHEBI:30616"/>
        <dbReference type="ChEBI" id="CHEBI:32551"/>
        <dbReference type="ChEBI" id="CHEBI:33019"/>
        <dbReference type="ChEBI" id="CHEBI:78442"/>
        <dbReference type="ChEBI" id="CHEBI:78529"/>
        <dbReference type="ChEBI" id="CHEBI:456215"/>
        <dbReference type="EC" id="6.1.1.6"/>
    </reaction>
</comment>
<feature type="compositionally biased region" description="Polar residues" evidence="11">
    <location>
        <begin position="1"/>
        <end position="18"/>
    </location>
</feature>
<dbReference type="EC" id="6.1.1.6" evidence="2 10"/>
<dbReference type="FunFam" id="2.40.50.140:FF:000050">
    <property type="entry name" value="Lysine--tRNA ligase"/>
    <property type="match status" value="1"/>
</dbReference>
<dbReference type="Pfam" id="PF01336">
    <property type="entry name" value="tRNA_anti-codon"/>
    <property type="match status" value="1"/>
</dbReference>
<feature type="domain" description="Aminoacyl-transfer RNA synthetases class-II family profile" evidence="12">
    <location>
        <begin position="236"/>
        <end position="583"/>
    </location>
</feature>
<evidence type="ECO:0000259" key="12">
    <source>
        <dbReference type="PROSITE" id="PS50862"/>
    </source>
</evidence>
<evidence type="ECO:0000256" key="11">
    <source>
        <dbReference type="SAM" id="MobiDB-lite"/>
    </source>
</evidence>
<feature type="compositionally biased region" description="Basic and acidic residues" evidence="11">
    <location>
        <begin position="589"/>
        <end position="602"/>
    </location>
</feature>
<dbReference type="NCBIfam" id="NF001756">
    <property type="entry name" value="PRK00484.1"/>
    <property type="match status" value="1"/>
</dbReference>
<dbReference type="AlphaFoldDB" id="A0A8S1TWK1"/>
<accession>A0A8S1TWK1</accession>
<evidence type="ECO:0000256" key="9">
    <source>
        <dbReference type="ARBA" id="ARBA00048573"/>
    </source>
</evidence>
<dbReference type="InterPro" id="IPR002313">
    <property type="entry name" value="Lys-tRNA-ligase_II"/>
</dbReference>
<dbReference type="PIRSF" id="PIRSF039101">
    <property type="entry name" value="LysRS2"/>
    <property type="match status" value="1"/>
</dbReference>
<dbReference type="InterPro" id="IPR004364">
    <property type="entry name" value="Aa-tRNA-synt_II"/>
</dbReference>
<feature type="region of interest" description="Disordered" evidence="11">
    <location>
        <begin position="1"/>
        <end position="70"/>
    </location>
</feature>
<evidence type="ECO:0000256" key="2">
    <source>
        <dbReference type="ARBA" id="ARBA00013166"/>
    </source>
</evidence>
<keyword evidence="6" id="KW-0648">Protein biosynthesis</keyword>
<evidence type="ECO:0000256" key="6">
    <source>
        <dbReference type="ARBA" id="ARBA00022917"/>
    </source>
</evidence>
<protein>
    <recommendedName>
        <fullName evidence="2 10">Lysine--tRNA ligase</fullName>
        <ecNumber evidence="2 10">6.1.1.6</ecNumber>
    </recommendedName>
    <alternativeName>
        <fullName evidence="8 10">Lysyl-tRNA synthetase</fullName>
    </alternativeName>
</protein>
<evidence type="ECO:0000256" key="4">
    <source>
        <dbReference type="ARBA" id="ARBA00022741"/>
    </source>
</evidence>
<keyword evidence="4" id="KW-0547">Nucleotide-binding</keyword>
<organism evidence="13 14">
    <name type="scientific">Paramecium octaurelia</name>
    <dbReference type="NCBI Taxonomy" id="43137"/>
    <lineage>
        <taxon>Eukaryota</taxon>
        <taxon>Sar</taxon>
        <taxon>Alveolata</taxon>
        <taxon>Ciliophora</taxon>
        <taxon>Intramacronucleata</taxon>
        <taxon>Oligohymenophorea</taxon>
        <taxon>Peniculida</taxon>
        <taxon>Parameciidae</taxon>
        <taxon>Paramecium</taxon>
    </lineage>
</organism>
<evidence type="ECO:0000313" key="13">
    <source>
        <dbReference type="EMBL" id="CAD8156454.1"/>
    </source>
</evidence>
<keyword evidence="14" id="KW-1185">Reference proteome</keyword>
<dbReference type="GO" id="GO:0005524">
    <property type="term" value="F:ATP binding"/>
    <property type="evidence" value="ECO:0007669"/>
    <property type="project" value="UniProtKB-KW"/>
</dbReference>
<dbReference type="CDD" id="cd04322">
    <property type="entry name" value="LysRS_N"/>
    <property type="match status" value="1"/>
</dbReference>
<feature type="compositionally biased region" description="Basic and acidic residues" evidence="11">
    <location>
        <begin position="61"/>
        <end position="70"/>
    </location>
</feature>
<evidence type="ECO:0000256" key="3">
    <source>
        <dbReference type="ARBA" id="ARBA00022598"/>
    </source>
</evidence>
<dbReference type="OMA" id="DFTPPFW"/>
<reference evidence="13" key="1">
    <citation type="submission" date="2021-01" db="EMBL/GenBank/DDBJ databases">
        <authorList>
            <consortium name="Genoscope - CEA"/>
            <person name="William W."/>
        </authorList>
    </citation>
    <scope>NUCLEOTIDE SEQUENCE</scope>
</reference>